<evidence type="ECO:0000313" key="1">
    <source>
        <dbReference type="EMBL" id="OSC96452.1"/>
    </source>
</evidence>
<evidence type="ECO:0000313" key="2">
    <source>
        <dbReference type="Proteomes" id="UP000193067"/>
    </source>
</evidence>
<gene>
    <name evidence="1" type="ORF">PYCCODRAFT_1307699</name>
</gene>
<dbReference type="EMBL" id="KZ084181">
    <property type="protein sequence ID" value="OSC96452.1"/>
    <property type="molecule type" value="Genomic_DNA"/>
</dbReference>
<organism evidence="1 2">
    <name type="scientific">Trametes coccinea (strain BRFM310)</name>
    <name type="common">Pycnoporus coccineus</name>
    <dbReference type="NCBI Taxonomy" id="1353009"/>
    <lineage>
        <taxon>Eukaryota</taxon>
        <taxon>Fungi</taxon>
        <taxon>Dikarya</taxon>
        <taxon>Basidiomycota</taxon>
        <taxon>Agaricomycotina</taxon>
        <taxon>Agaricomycetes</taxon>
        <taxon>Polyporales</taxon>
        <taxon>Polyporaceae</taxon>
        <taxon>Trametes</taxon>
    </lineage>
</organism>
<proteinExistence type="predicted"/>
<dbReference type="Proteomes" id="UP000193067">
    <property type="component" value="Unassembled WGS sequence"/>
</dbReference>
<name>A0A1Y2I7K5_TRAC3</name>
<dbReference type="AlphaFoldDB" id="A0A1Y2I7K5"/>
<accession>A0A1Y2I7K5</accession>
<keyword evidence="2" id="KW-1185">Reference proteome</keyword>
<protein>
    <submittedName>
        <fullName evidence="1">Uncharacterized protein</fullName>
    </submittedName>
</protein>
<sequence>MSSLALNCKDPESLAGALRRHSALPGSGSSITNQAPSAPMLRDALHAPETISQKHLCSRRISCRHTSRGHRYTASTNKTFIKVGVCARGRLTSSPDSRTLPLD</sequence>
<reference evidence="1 2" key="1">
    <citation type="journal article" date="2015" name="Biotechnol. Biofuels">
        <title>Enhanced degradation of softwood versus hardwood by the white-rot fungus Pycnoporus coccineus.</title>
        <authorList>
            <person name="Couturier M."/>
            <person name="Navarro D."/>
            <person name="Chevret D."/>
            <person name="Henrissat B."/>
            <person name="Piumi F."/>
            <person name="Ruiz-Duenas F.J."/>
            <person name="Martinez A.T."/>
            <person name="Grigoriev I.V."/>
            <person name="Riley R."/>
            <person name="Lipzen A."/>
            <person name="Berrin J.G."/>
            <person name="Master E.R."/>
            <person name="Rosso M.N."/>
        </authorList>
    </citation>
    <scope>NUCLEOTIDE SEQUENCE [LARGE SCALE GENOMIC DNA]</scope>
    <source>
        <strain evidence="1 2">BRFM310</strain>
    </source>
</reference>